<dbReference type="PROSITE" id="PS50125">
    <property type="entry name" value="GUANYLATE_CYCLASE_2"/>
    <property type="match status" value="1"/>
</dbReference>
<feature type="domain" description="Guanylate cyclase" evidence="1">
    <location>
        <begin position="209"/>
        <end position="340"/>
    </location>
</feature>
<dbReference type="PANTHER" id="PTHR43081:SF11">
    <property type="entry name" value="BLR2264 PROTEIN"/>
    <property type="match status" value="1"/>
</dbReference>
<keyword evidence="3" id="KW-1185">Reference proteome</keyword>
<dbReference type="InterPro" id="IPR029787">
    <property type="entry name" value="Nucleotide_cyclase"/>
</dbReference>
<dbReference type="GO" id="GO:0006171">
    <property type="term" value="P:cAMP biosynthetic process"/>
    <property type="evidence" value="ECO:0007669"/>
    <property type="project" value="TreeGrafter"/>
</dbReference>
<dbReference type="SMART" id="SM00044">
    <property type="entry name" value="CYCc"/>
    <property type="match status" value="1"/>
</dbReference>
<dbReference type="InterPro" id="IPR050697">
    <property type="entry name" value="Adenylyl/Guanylyl_Cyclase_3/4"/>
</dbReference>
<dbReference type="Pfam" id="PF00211">
    <property type="entry name" value="Guanylate_cyc"/>
    <property type="match status" value="1"/>
</dbReference>
<reference evidence="2 3" key="1">
    <citation type="submission" date="2020-07" db="EMBL/GenBank/DDBJ databases">
        <title>Draft genome and description of Microvirga mediterraneensis Marseille-Q2068 sp. nov.</title>
        <authorList>
            <person name="Boxberger M."/>
        </authorList>
    </citation>
    <scope>NUCLEOTIDE SEQUENCE [LARGE SCALE GENOMIC DNA]</scope>
    <source>
        <strain evidence="2 3">Marseille-Q2068</strain>
    </source>
</reference>
<evidence type="ECO:0000313" key="2">
    <source>
        <dbReference type="EMBL" id="MBA1158099.1"/>
    </source>
</evidence>
<dbReference type="InterPro" id="IPR001054">
    <property type="entry name" value="A/G_cyclase"/>
</dbReference>
<dbReference type="Gene3D" id="3.30.70.1230">
    <property type="entry name" value="Nucleotide cyclase"/>
    <property type="match status" value="1"/>
</dbReference>
<dbReference type="PANTHER" id="PTHR43081">
    <property type="entry name" value="ADENYLATE CYCLASE, TERMINAL-DIFFERENTIATION SPECIFIC-RELATED"/>
    <property type="match status" value="1"/>
</dbReference>
<dbReference type="EMBL" id="JACDXJ010000001">
    <property type="protein sequence ID" value="MBA1158099.1"/>
    <property type="molecule type" value="Genomic_DNA"/>
</dbReference>
<dbReference type="SUPFAM" id="SSF55073">
    <property type="entry name" value="Nucleotide cyclase"/>
    <property type="match status" value="1"/>
</dbReference>
<dbReference type="RefSeq" id="WP_181053523.1">
    <property type="nucleotide sequence ID" value="NZ_JACDXJ010000001.1"/>
</dbReference>
<proteinExistence type="predicted"/>
<dbReference type="CDD" id="cd07302">
    <property type="entry name" value="CHD"/>
    <property type="match status" value="1"/>
</dbReference>
<dbReference type="AlphaFoldDB" id="A0A838BSS6"/>
<name>A0A838BSS6_9HYPH</name>
<accession>A0A838BSS6</accession>
<comment type="caution">
    <text evidence="2">The sequence shown here is derived from an EMBL/GenBank/DDBJ whole genome shotgun (WGS) entry which is preliminary data.</text>
</comment>
<gene>
    <name evidence="2" type="ORF">H0S73_18480</name>
</gene>
<dbReference type="GO" id="GO:0004016">
    <property type="term" value="F:adenylate cyclase activity"/>
    <property type="evidence" value="ECO:0007669"/>
    <property type="project" value="UniProtKB-ARBA"/>
</dbReference>
<sequence length="397" mass="42991">MANLEDWIIEQGLRGADVGSLLSGFAERLVAEGMPLVRAYLALPTVNPTIRVYTHVWTRSAGLMVEGVSHERNDLAFDRSPFNHMMQAGQTSCYWLLDGPETRPFDVFEDVRREGGTDYLARLFSFENASAPDLRGIGISFSSSRPEGFRPEEIARIDALLPLLGLAAYRMTLFDLTVAMLDTYVGLSAGRRVLSGEIRRGFGTTITAALLFADLRGFTALADTAGMDLIARLDRHLEAMADPVAEEGGEVLKFMGDGVLAAFPITEERSREQACAAAIRAAQTALERNAETNRRHAGETPLSLDIALHCGDVFYGNIGAAGRLDFTVIGPAVNEVSRMEALCNSLQCSVILSDSVASVSPVPVRSLGRHRLRGIAAERELFTFASVSVSPARPPSA</sequence>
<protein>
    <submittedName>
        <fullName evidence="2">Adenylate/guanylate cyclase domain-containing protein</fullName>
    </submittedName>
</protein>
<dbReference type="GO" id="GO:0035556">
    <property type="term" value="P:intracellular signal transduction"/>
    <property type="evidence" value="ECO:0007669"/>
    <property type="project" value="InterPro"/>
</dbReference>
<dbReference type="Proteomes" id="UP000572984">
    <property type="component" value="Unassembled WGS sequence"/>
</dbReference>
<organism evidence="2 3">
    <name type="scientific">Microvirga mediterraneensis</name>
    <dbReference type="NCBI Taxonomy" id="2754695"/>
    <lineage>
        <taxon>Bacteria</taxon>
        <taxon>Pseudomonadati</taxon>
        <taxon>Pseudomonadota</taxon>
        <taxon>Alphaproteobacteria</taxon>
        <taxon>Hyphomicrobiales</taxon>
        <taxon>Methylobacteriaceae</taxon>
        <taxon>Microvirga</taxon>
    </lineage>
</organism>
<evidence type="ECO:0000313" key="3">
    <source>
        <dbReference type="Proteomes" id="UP000572984"/>
    </source>
</evidence>
<evidence type="ECO:0000259" key="1">
    <source>
        <dbReference type="PROSITE" id="PS50125"/>
    </source>
</evidence>